<sequence>MHLDPTSLRPSIRALRPAAAVAAAVALTATLTSCSGGQPAAPAFDTVTRADVSTGVSASGALAAKTSEQLGFAQGGKLTSVKVEVGQKVSKGDVLATIDDKAARHALEQAEANADAQAAGLAGADANPAVQSAAASLAQARTVADRTNRQADATASADSTAISRARKQRSVDHDAKEDAEDAVDDANDACDSAQSTATEAAKAAQKAGALIPPNPAAATVAAAAASSAAQAAASACGAVGSAEAGVTAAKQRLAADDTAVATAEERKRVDESAGRLASANAEQGVVSARNAYNAAVAARPHTLDQQQAGVDAAQAQVETAQKAVDDTVLKAPSDGTVSAVNGAKGEYTSPSTGTSALAPGSKAAIPGASGAGGAAAGAASPTRPGGTQLIVLSGLDQLQLVLPFEESDAAQVKAGDAVDLSLDAVPDLRPHGHVVSVSPTATPIAGVVSYYVTVALDERDPRERDGQTARVTVLTQEHDGVLTVPNTAVRQQGGSSTVTVYEPSGDQRTVSFEAGLVGTDRTEVLSGLNEGDRVVVPSHP</sequence>
<dbReference type="EMBL" id="FOFA01000001">
    <property type="protein sequence ID" value="SEP70996.1"/>
    <property type="molecule type" value="Genomic_DNA"/>
</dbReference>
<evidence type="ECO:0000313" key="5">
    <source>
        <dbReference type="Proteomes" id="UP000198504"/>
    </source>
</evidence>
<dbReference type="GO" id="GO:0030313">
    <property type="term" value="C:cell envelope"/>
    <property type="evidence" value="ECO:0007669"/>
    <property type="project" value="UniProtKB-SubCell"/>
</dbReference>
<proteinExistence type="predicted"/>
<feature type="region of interest" description="Disordered" evidence="3">
    <location>
        <begin position="340"/>
        <end position="360"/>
    </location>
</feature>
<protein>
    <submittedName>
        <fullName evidence="4">HlyD family secretion protein</fullName>
    </submittedName>
</protein>
<gene>
    <name evidence="4" type="ORF">SAMN05421756_101455</name>
</gene>
<accession>A0A1H9A2N9</accession>
<dbReference type="RefSeq" id="WP_170853950.1">
    <property type="nucleotide sequence ID" value="NZ_FOFA01000001.1"/>
</dbReference>
<dbReference type="InterPro" id="IPR050465">
    <property type="entry name" value="UPF0194_transport"/>
</dbReference>
<dbReference type="PANTHER" id="PTHR32347">
    <property type="entry name" value="EFFLUX SYSTEM COMPONENT YKNX-RELATED"/>
    <property type="match status" value="1"/>
</dbReference>
<name>A0A1H9A2N9_9ACTN</name>
<evidence type="ECO:0000256" key="1">
    <source>
        <dbReference type="ARBA" id="ARBA00004196"/>
    </source>
</evidence>
<keyword evidence="2" id="KW-0175">Coiled coil</keyword>
<dbReference type="Gene3D" id="2.40.50.100">
    <property type="match status" value="1"/>
</dbReference>
<evidence type="ECO:0000256" key="3">
    <source>
        <dbReference type="SAM" id="MobiDB-lite"/>
    </source>
</evidence>
<organism evidence="4 5">
    <name type="scientific">Microlunatus flavus</name>
    <dbReference type="NCBI Taxonomy" id="1036181"/>
    <lineage>
        <taxon>Bacteria</taxon>
        <taxon>Bacillati</taxon>
        <taxon>Actinomycetota</taxon>
        <taxon>Actinomycetes</taxon>
        <taxon>Propionibacteriales</taxon>
        <taxon>Propionibacteriaceae</taxon>
        <taxon>Microlunatus</taxon>
    </lineage>
</organism>
<evidence type="ECO:0000313" key="4">
    <source>
        <dbReference type="EMBL" id="SEP70996.1"/>
    </source>
</evidence>
<comment type="subcellular location">
    <subcellularLocation>
        <location evidence="1">Cell envelope</location>
    </subcellularLocation>
</comment>
<evidence type="ECO:0000256" key="2">
    <source>
        <dbReference type="ARBA" id="ARBA00023054"/>
    </source>
</evidence>
<keyword evidence="5" id="KW-1185">Reference proteome</keyword>
<feature type="compositionally biased region" description="Low complexity" evidence="3">
    <location>
        <begin position="151"/>
        <end position="161"/>
    </location>
</feature>
<dbReference type="Proteomes" id="UP000198504">
    <property type="component" value="Unassembled WGS sequence"/>
</dbReference>
<feature type="region of interest" description="Disordered" evidence="3">
    <location>
        <begin position="145"/>
        <end position="194"/>
    </location>
</feature>
<dbReference type="PANTHER" id="PTHR32347:SF23">
    <property type="entry name" value="BLL5650 PROTEIN"/>
    <property type="match status" value="1"/>
</dbReference>
<feature type="compositionally biased region" description="Acidic residues" evidence="3">
    <location>
        <begin position="177"/>
        <end position="188"/>
    </location>
</feature>
<reference evidence="5" key="1">
    <citation type="submission" date="2016-10" db="EMBL/GenBank/DDBJ databases">
        <authorList>
            <person name="Varghese N."/>
            <person name="Submissions S."/>
        </authorList>
    </citation>
    <scope>NUCLEOTIDE SEQUENCE [LARGE SCALE GENOMIC DNA]</scope>
    <source>
        <strain evidence="5">CGMCC 4.6856</strain>
    </source>
</reference>
<dbReference type="Gene3D" id="6.20.50.140">
    <property type="match status" value="1"/>
</dbReference>
<dbReference type="AlphaFoldDB" id="A0A1H9A2N9"/>
<dbReference type="STRING" id="1036181.SAMN05421756_101455"/>
<dbReference type="Gene3D" id="2.40.30.170">
    <property type="match status" value="1"/>
</dbReference>